<gene>
    <name evidence="2" type="ORF">K8W16_07550</name>
</gene>
<evidence type="ECO:0000259" key="1">
    <source>
        <dbReference type="Pfam" id="PF02954"/>
    </source>
</evidence>
<dbReference type="AlphaFoldDB" id="A0A921AX58"/>
<name>A0A921AX58_9BACT</name>
<proteinExistence type="predicted"/>
<accession>A0A921AX58</accession>
<evidence type="ECO:0000313" key="3">
    <source>
        <dbReference type="Proteomes" id="UP000698963"/>
    </source>
</evidence>
<reference evidence="2" key="1">
    <citation type="journal article" date="2021" name="PeerJ">
        <title>Extensive microbial diversity within the chicken gut microbiome revealed by metagenomics and culture.</title>
        <authorList>
            <person name="Gilroy R."/>
            <person name="Ravi A."/>
            <person name="Getino M."/>
            <person name="Pursley I."/>
            <person name="Horton D.L."/>
            <person name="Alikhan N.F."/>
            <person name="Baker D."/>
            <person name="Gharbi K."/>
            <person name="Hall N."/>
            <person name="Watson M."/>
            <person name="Adriaenssens E.M."/>
            <person name="Foster-Nyarko E."/>
            <person name="Jarju S."/>
            <person name="Secka A."/>
            <person name="Antonio M."/>
            <person name="Oren A."/>
            <person name="Chaudhuri R.R."/>
            <person name="La Ragione R."/>
            <person name="Hildebrand F."/>
            <person name="Pallen M.J."/>
        </authorList>
    </citation>
    <scope>NUCLEOTIDE SEQUENCE</scope>
    <source>
        <strain evidence="2">ChiGjej2B2-19336</strain>
    </source>
</reference>
<dbReference type="InterPro" id="IPR009057">
    <property type="entry name" value="Homeodomain-like_sf"/>
</dbReference>
<dbReference type="GO" id="GO:0043565">
    <property type="term" value="F:sequence-specific DNA binding"/>
    <property type="evidence" value="ECO:0007669"/>
    <property type="project" value="InterPro"/>
</dbReference>
<organism evidence="2 3">
    <name type="scientific">Mailhella massiliensis</name>
    <dbReference type="NCBI Taxonomy" id="1903261"/>
    <lineage>
        <taxon>Bacteria</taxon>
        <taxon>Pseudomonadati</taxon>
        <taxon>Thermodesulfobacteriota</taxon>
        <taxon>Desulfovibrionia</taxon>
        <taxon>Desulfovibrionales</taxon>
        <taxon>Desulfovibrionaceae</taxon>
        <taxon>Mailhella</taxon>
    </lineage>
</organism>
<protein>
    <recommendedName>
        <fullName evidence="1">DNA binding HTH domain-containing protein</fullName>
    </recommendedName>
</protein>
<sequence>NIREMQNAVIRAMLIWDGAKENKFTIEVGRNLFAGMFSTVPVMGEKTGRPLLPVDSMRMEDMERAHIRRVLAMTGGRVTGRGGAAELLDMNPSTLRARMRKLGVKRIDASE</sequence>
<dbReference type="Proteomes" id="UP000698963">
    <property type="component" value="Unassembled WGS sequence"/>
</dbReference>
<dbReference type="SUPFAM" id="SSF46689">
    <property type="entry name" value="Homeodomain-like"/>
    <property type="match status" value="1"/>
</dbReference>
<dbReference type="Gene3D" id="1.10.10.60">
    <property type="entry name" value="Homeodomain-like"/>
    <property type="match status" value="1"/>
</dbReference>
<dbReference type="Pfam" id="PF02954">
    <property type="entry name" value="HTH_8"/>
    <property type="match status" value="1"/>
</dbReference>
<evidence type="ECO:0000313" key="2">
    <source>
        <dbReference type="EMBL" id="HJD97484.1"/>
    </source>
</evidence>
<dbReference type="EMBL" id="DYZA01000153">
    <property type="protein sequence ID" value="HJD97484.1"/>
    <property type="molecule type" value="Genomic_DNA"/>
</dbReference>
<dbReference type="InterPro" id="IPR002197">
    <property type="entry name" value="HTH_Fis"/>
</dbReference>
<reference evidence="2" key="2">
    <citation type="submission" date="2021-09" db="EMBL/GenBank/DDBJ databases">
        <authorList>
            <person name="Gilroy R."/>
        </authorList>
    </citation>
    <scope>NUCLEOTIDE SEQUENCE</scope>
    <source>
        <strain evidence="2">ChiGjej2B2-19336</strain>
    </source>
</reference>
<feature type="domain" description="DNA binding HTH" evidence="1">
    <location>
        <begin position="59"/>
        <end position="102"/>
    </location>
</feature>
<feature type="non-terminal residue" evidence="2">
    <location>
        <position position="1"/>
    </location>
</feature>
<dbReference type="RefSeq" id="WP_304122540.1">
    <property type="nucleotide sequence ID" value="NZ_DYZA01000153.1"/>
</dbReference>
<comment type="caution">
    <text evidence="2">The sequence shown here is derived from an EMBL/GenBank/DDBJ whole genome shotgun (WGS) entry which is preliminary data.</text>
</comment>